<keyword evidence="6 10" id="KW-0547">Nucleotide-binding</keyword>
<evidence type="ECO:0000256" key="10">
    <source>
        <dbReference type="HAMAP-Rule" id="MF_00165"/>
    </source>
</evidence>
<dbReference type="InterPro" id="IPR018094">
    <property type="entry name" value="Thymidylate_kinase"/>
</dbReference>
<dbReference type="Gene3D" id="3.40.50.300">
    <property type="entry name" value="P-loop containing nucleotide triphosphate hydrolases"/>
    <property type="match status" value="1"/>
</dbReference>
<evidence type="ECO:0000256" key="8">
    <source>
        <dbReference type="ARBA" id="ARBA00022840"/>
    </source>
</evidence>
<dbReference type="RefSeq" id="WP_212997644.1">
    <property type="nucleotide sequence ID" value="NZ_BAAATW010000008.1"/>
</dbReference>
<gene>
    <name evidence="10" type="primary">tmk</name>
    <name evidence="13" type="ORF">Aco04nite_27960</name>
</gene>
<comment type="function">
    <text evidence="10">Phosphorylation of dTMP to form dTDP in both de novo and salvage pathways of dTTP synthesis.</text>
</comment>
<dbReference type="Proteomes" id="UP000680865">
    <property type="component" value="Unassembled WGS sequence"/>
</dbReference>
<evidence type="ECO:0000256" key="5">
    <source>
        <dbReference type="ARBA" id="ARBA00022727"/>
    </source>
</evidence>
<keyword evidence="11" id="KW-0812">Transmembrane</keyword>
<evidence type="ECO:0000256" key="9">
    <source>
        <dbReference type="ARBA" id="ARBA00048743"/>
    </source>
</evidence>
<reference evidence="13" key="1">
    <citation type="submission" date="2021-03" db="EMBL/GenBank/DDBJ databases">
        <title>Whole genome shotgun sequence of Actinoplanes consettensis NBRC 14913.</title>
        <authorList>
            <person name="Komaki H."/>
            <person name="Tamura T."/>
        </authorList>
    </citation>
    <scope>NUCLEOTIDE SEQUENCE</scope>
    <source>
        <strain evidence="13">NBRC 14913</strain>
    </source>
</reference>
<dbReference type="GO" id="GO:0004798">
    <property type="term" value="F:dTMP kinase activity"/>
    <property type="evidence" value="ECO:0007669"/>
    <property type="project" value="UniProtKB-UniRule"/>
</dbReference>
<evidence type="ECO:0000313" key="14">
    <source>
        <dbReference type="Proteomes" id="UP000680865"/>
    </source>
</evidence>
<dbReference type="PANTHER" id="PTHR10344:SF4">
    <property type="entry name" value="UMP-CMP KINASE 2, MITOCHONDRIAL"/>
    <property type="match status" value="1"/>
</dbReference>
<evidence type="ECO:0000256" key="3">
    <source>
        <dbReference type="ARBA" id="ARBA00017144"/>
    </source>
</evidence>
<dbReference type="GO" id="GO:0005524">
    <property type="term" value="F:ATP binding"/>
    <property type="evidence" value="ECO:0007669"/>
    <property type="project" value="UniProtKB-UniRule"/>
</dbReference>
<dbReference type="InterPro" id="IPR039430">
    <property type="entry name" value="Thymidylate_kin-like_dom"/>
</dbReference>
<evidence type="ECO:0000256" key="1">
    <source>
        <dbReference type="ARBA" id="ARBA00009776"/>
    </source>
</evidence>
<comment type="catalytic activity">
    <reaction evidence="9 10">
        <text>dTMP + ATP = dTDP + ADP</text>
        <dbReference type="Rhea" id="RHEA:13517"/>
        <dbReference type="ChEBI" id="CHEBI:30616"/>
        <dbReference type="ChEBI" id="CHEBI:58369"/>
        <dbReference type="ChEBI" id="CHEBI:63528"/>
        <dbReference type="ChEBI" id="CHEBI:456216"/>
        <dbReference type="EC" id="2.7.4.9"/>
    </reaction>
</comment>
<dbReference type="SUPFAM" id="SSF52540">
    <property type="entry name" value="P-loop containing nucleoside triphosphate hydrolases"/>
    <property type="match status" value="1"/>
</dbReference>
<dbReference type="GO" id="GO:0006233">
    <property type="term" value="P:dTDP biosynthetic process"/>
    <property type="evidence" value="ECO:0007669"/>
    <property type="project" value="InterPro"/>
</dbReference>
<feature type="domain" description="Thymidylate kinase-like" evidence="12">
    <location>
        <begin position="11"/>
        <end position="188"/>
    </location>
</feature>
<evidence type="ECO:0000256" key="11">
    <source>
        <dbReference type="SAM" id="Phobius"/>
    </source>
</evidence>
<evidence type="ECO:0000256" key="2">
    <source>
        <dbReference type="ARBA" id="ARBA00012980"/>
    </source>
</evidence>
<evidence type="ECO:0000259" key="12">
    <source>
        <dbReference type="Pfam" id="PF02223"/>
    </source>
</evidence>
<dbReference type="AlphaFoldDB" id="A0A919VQA3"/>
<dbReference type="HAMAP" id="MF_00165">
    <property type="entry name" value="Thymidylate_kinase"/>
    <property type="match status" value="1"/>
</dbReference>
<keyword evidence="5 10" id="KW-0545">Nucleotide biosynthesis</keyword>
<dbReference type="GO" id="GO:0006235">
    <property type="term" value="P:dTTP biosynthetic process"/>
    <property type="evidence" value="ECO:0007669"/>
    <property type="project" value="UniProtKB-UniRule"/>
</dbReference>
<feature type="transmembrane region" description="Helical" evidence="11">
    <location>
        <begin position="209"/>
        <end position="232"/>
    </location>
</feature>
<keyword evidence="14" id="KW-1185">Reference proteome</keyword>
<name>A0A919VQA3_9ACTN</name>
<organism evidence="13 14">
    <name type="scientific">Winogradskya consettensis</name>
    <dbReference type="NCBI Taxonomy" id="113560"/>
    <lineage>
        <taxon>Bacteria</taxon>
        <taxon>Bacillati</taxon>
        <taxon>Actinomycetota</taxon>
        <taxon>Actinomycetes</taxon>
        <taxon>Micromonosporales</taxon>
        <taxon>Micromonosporaceae</taxon>
        <taxon>Winogradskya</taxon>
    </lineage>
</organism>
<dbReference type="PANTHER" id="PTHR10344">
    <property type="entry name" value="THYMIDYLATE KINASE"/>
    <property type="match status" value="1"/>
</dbReference>
<evidence type="ECO:0000256" key="7">
    <source>
        <dbReference type="ARBA" id="ARBA00022777"/>
    </source>
</evidence>
<keyword evidence="4 10" id="KW-0808">Transferase</keyword>
<comment type="caution">
    <text evidence="13">The sequence shown here is derived from an EMBL/GenBank/DDBJ whole genome shotgun (WGS) entry which is preliminary data.</text>
</comment>
<sequence>MTRPRTIALVGIDGSGKTTAAHLLAEALADRGLPAVYRRNAGGRRWFGRLATRFGKVDGEDLLGRRTMLFIEAVLRWLAILRTLVRRWFTGETAVMDRYAVCQFASIESHHGRSIFWARLAYRIFPAPDVTFFLAVDPAIAYDRIERRGYDHEDMSYLRDATAAYRALPEFPAFVVIDANETPEQVQAAMLTHLPSAISVRRPAPLLSYARTLIVAAATLAAAATALTYQLADGF</sequence>
<keyword evidence="11" id="KW-1133">Transmembrane helix</keyword>
<protein>
    <recommendedName>
        <fullName evidence="3 10">Thymidylate kinase</fullName>
        <ecNumber evidence="2 10">2.7.4.9</ecNumber>
    </recommendedName>
    <alternativeName>
        <fullName evidence="10">dTMP kinase</fullName>
    </alternativeName>
</protein>
<accession>A0A919VQA3</accession>
<dbReference type="Pfam" id="PF02223">
    <property type="entry name" value="Thymidylate_kin"/>
    <property type="match status" value="1"/>
</dbReference>
<dbReference type="InterPro" id="IPR027417">
    <property type="entry name" value="P-loop_NTPase"/>
</dbReference>
<evidence type="ECO:0000313" key="13">
    <source>
        <dbReference type="EMBL" id="GIM71967.1"/>
    </source>
</evidence>
<keyword evidence="11" id="KW-0472">Membrane</keyword>
<dbReference type="EC" id="2.7.4.9" evidence="2 10"/>
<dbReference type="EMBL" id="BOQP01000011">
    <property type="protein sequence ID" value="GIM71967.1"/>
    <property type="molecule type" value="Genomic_DNA"/>
</dbReference>
<dbReference type="GO" id="GO:0006227">
    <property type="term" value="P:dUDP biosynthetic process"/>
    <property type="evidence" value="ECO:0007669"/>
    <property type="project" value="TreeGrafter"/>
</dbReference>
<keyword evidence="8 10" id="KW-0067">ATP-binding</keyword>
<keyword evidence="7 10" id="KW-0418">Kinase</keyword>
<proteinExistence type="inferred from homology"/>
<feature type="binding site" evidence="10">
    <location>
        <begin position="11"/>
        <end position="18"/>
    </location>
    <ligand>
        <name>ATP</name>
        <dbReference type="ChEBI" id="CHEBI:30616"/>
    </ligand>
</feature>
<dbReference type="GO" id="GO:0005737">
    <property type="term" value="C:cytoplasm"/>
    <property type="evidence" value="ECO:0007669"/>
    <property type="project" value="TreeGrafter"/>
</dbReference>
<evidence type="ECO:0000256" key="6">
    <source>
        <dbReference type="ARBA" id="ARBA00022741"/>
    </source>
</evidence>
<comment type="similarity">
    <text evidence="1 10">Belongs to the thymidylate kinase family.</text>
</comment>
<evidence type="ECO:0000256" key="4">
    <source>
        <dbReference type="ARBA" id="ARBA00022679"/>
    </source>
</evidence>